<proteinExistence type="inferred from homology"/>
<dbReference type="PANTHER" id="PTHR10057:SF0">
    <property type="entry name" value="TRANSLOCATOR PROTEIN"/>
    <property type="match status" value="1"/>
</dbReference>
<comment type="similarity">
    <text evidence="2">Belongs to the TspO/BZRP family.</text>
</comment>
<feature type="transmembrane region" description="Helical" evidence="6">
    <location>
        <begin position="82"/>
        <end position="105"/>
    </location>
</feature>
<keyword evidence="8" id="KW-1185">Reference proteome</keyword>
<dbReference type="InterPro" id="IPR004307">
    <property type="entry name" value="TspO_MBR"/>
</dbReference>
<dbReference type="Pfam" id="PF03073">
    <property type="entry name" value="TspO_MBR"/>
    <property type="match status" value="1"/>
</dbReference>
<dbReference type="GO" id="GO:0033013">
    <property type="term" value="P:tetrapyrrole metabolic process"/>
    <property type="evidence" value="ECO:0007669"/>
    <property type="project" value="UniProtKB-ARBA"/>
</dbReference>
<dbReference type="RefSeq" id="WP_200064084.1">
    <property type="nucleotide sequence ID" value="NZ_JAEHFW010000001.1"/>
</dbReference>
<evidence type="ECO:0000256" key="2">
    <source>
        <dbReference type="ARBA" id="ARBA00007524"/>
    </source>
</evidence>
<keyword evidence="3 6" id="KW-0812">Transmembrane</keyword>
<dbReference type="GO" id="GO:0016020">
    <property type="term" value="C:membrane"/>
    <property type="evidence" value="ECO:0007669"/>
    <property type="project" value="UniProtKB-SubCell"/>
</dbReference>
<dbReference type="PIRSF" id="PIRSF005859">
    <property type="entry name" value="PBR"/>
    <property type="match status" value="1"/>
</dbReference>
<evidence type="ECO:0000256" key="5">
    <source>
        <dbReference type="ARBA" id="ARBA00023136"/>
    </source>
</evidence>
<evidence type="ECO:0000256" key="3">
    <source>
        <dbReference type="ARBA" id="ARBA00022692"/>
    </source>
</evidence>
<evidence type="ECO:0000313" key="8">
    <source>
        <dbReference type="Proteomes" id="UP000613193"/>
    </source>
</evidence>
<feature type="transmembrane region" description="Helical" evidence="6">
    <location>
        <begin position="138"/>
        <end position="163"/>
    </location>
</feature>
<reference evidence="7" key="1">
    <citation type="submission" date="2020-12" db="EMBL/GenBank/DDBJ databases">
        <title>Bacterial novel species Mucilaginibacter sp. SD-g isolated from soil.</title>
        <authorList>
            <person name="Jung H.-Y."/>
        </authorList>
    </citation>
    <scope>NUCLEOTIDE SEQUENCE</scope>
    <source>
        <strain evidence="7">SD-g</strain>
    </source>
</reference>
<accession>A0A934PRM9</accession>
<protein>
    <submittedName>
        <fullName evidence="7">Tryptophan-rich sensory protein</fullName>
    </submittedName>
</protein>
<dbReference type="Proteomes" id="UP000613193">
    <property type="component" value="Unassembled WGS sequence"/>
</dbReference>
<keyword evidence="5 6" id="KW-0472">Membrane</keyword>
<dbReference type="Gene3D" id="1.20.1260.100">
    <property type="entry name" value="TspO/MBR protein"/>
    <property type="match status" value="1"/>
</dbReference>
<comment type="caution">
    <text evidence="7">The sequence shown here is derived from an EMBL/GenBank/DDBJ whole genome shotgun (WGS) entry which is preliminary data.</text>
</comment>
<sequence length="165" mass="19170">MSTDIHHNKFKFLPFVISLLITLSIGITASFFTRPEIHGWYNALKKPPFNPPSWLFAPVWSVIYILIAIAAYIVWQRRENTITFLTTKIIYTVQLLLNFSWSIVFFGMHQIFAALCIIILLLVLIILNIAWFGRFSKLAAWLLLPYFAWVSFASLLNLSIYILNK</sequence>
<dbReference type="InterPro" id="IPR038330">
    <property type="entry name" value="TspO/MBR-related_sf"/>
</dbReference>
<dbReference type="FunFam" id="1.20.1260.100:FF:000001">
    <property type="entry name" value="translocator protein 2"/>
    <property type="match status" value="1"/>
</dbReference>
<keyword evidence="4 6" id="KW-1133">Transmembrane helix</keyword>
<name>A0A934PRM9_9SPHI</name>
<comment type="subcellular location">
    <subcellularLocation>
        <location evidence="1">Membrane</location>
        <topology evidence="1">Multi-pass membrane protein</topology>
    </subcellularLocation>
</comment>
<dbReference type="AlphaFoldDB" id="A0A934PRM9"/>
<dbReference type="EMBL" id="JAEHFW010000001">
    <property type="protein sequence ID" value="MBK0378361.1"/>
    <property type="molecule type" value="Genomic_DNA"/>
</dbReference>
<feature type="transmembrane region" description="Helical" evidence="6">
    <location>
        <begin position="12"/>
        <end position="33"/>
    </location>
</feature>
<gene>
    <name evidence="7" type="ORF">I5M19_03530</name>
</gene>
<dbReference type="PANTHER" id="PTHR10057">
    <property type="entry name" value="PERIPHERAL-TYPE BENZODIAZEPINE RECEPTOR"/>
    <property type="match status" value="1"/>
</dbReference>
<organism evidence="7 8">
    <name type="scientific">Mucilaginibacter segetis</name>
    <dbReference type="NCBI Taxonomy" id="2793071"/>
    <lineage>
        <taxon>Bacteria</taxon>
        <taxon>Pseudomonadati</taxon>
        <taxon>Bacteroidota</taxon>
        <taxon>Sphingobacteriia</taxon>
        <taxon>Sphingobacteriales</taxon>
        <taxon>Sphingobacteriaceae</taxon>
        <taxon>Mucilaginibacter</taxon>
    </lineage>
</organism>
<evidence type="ECO:0000313" key="7">
    <source>
        <dbReference type="EMBL" id="MBK0378361.1"/>
    </source>
</evidence>
<feature type="transmembrane region" description="Helical" evidence="6">
    <location>
        <begin position="111"/>
        <end position="131"/>
    </location>
</feature>
<evidence type="ECO:0000256" key="4">
    <source>
        <dbReference type="ARBA" id="ARBA00022989"/>
    </source>
</evidence>
<feature type="transmembrane region" description="Helical" evidence="6">
    <location>
        <begin position="53"/>
        <end position="75"/>
    </location>
</feature>
<dbReference type="CDD" id="cd15904">
    <property type="entry name" value="TSPO_MBR"/>
    <property type="match status" value="1"/>
</dbReference>
<evidence type="ECO:0000256" key="1">
    <source>
        <dbReference type="ARBA" id="ARBA00004141"/>
    </source>
</evidence>
<evidence type="ECO:0000256" key="6">
    <source>
        <dbReference type="SAM" id="Phobius"/>
    </source>
</evidence>